<feature type="region of interest" description="Disordered" evidence="1">
    <location>
        <begin position="1"/>
        <end position="40"/>
    </location>
</feature>
<dbReference type="EMBL" id="ML996186">
    <property type="protein sequence ID" value="KAF2731971.1"/>
    <property type="molecule type" value="Genomic_DNA"/>
</dbReference>
<keyword evidence="3" id="KW-1185">Reference proteome</keyword>
<organism evidence="2 3">
    <name type="scientific">Polyplosphaeria fusca</name>
    <dbReference type="NCBI Taxonomy" id="682080"/>
    <lineage>
        <taxon>Eukaryota</taxon>
        <taxon>Fungi</taxon>
        <taxon>Dikarya</taxon>
        <taxon>Ascomycota</taxon>
        <taxon>Pezizomycotina</taxon>
        <taxon>Dothideomycetes</taxon>
        <taxon>Pleosporomycetidae</taxon>
        <taxon>Pleosporales</taxon>
        <taxon>Tetraplosphaeriaceae</taxon>
        <taxon>Polyplosphaeria</taxon>
    </lineage>
</organism>
<protein>
    <submittedName>
        <fullName evidence="2">Uncharacterized protein</fullName>
    </submittedName>
</protein>
<evidence type="ECO:0000256" key="1">
    <source>
        <dbReference type="SAM" id="MobiDB-lite"/>
    </source>
</evidence>
<proteinExistence type="predicted"/>
<dbReference type="AlphaFoldDB" id="A0A9P4V0A9"/>
<dbReference type="Proteomes" id="UP000799444">
    <property type="component" value="Unassembled WGS sequence"/>
</dbReference>
<accession>A0A9P4V0A9</accession>
<evidence type="ECO:0000313" key="2">
    <source>
        <dbReference type="EMBL" id="KAF2731971.1"/>
    </source>
</evidence>
<comment type="caution">
    <text evidence="2">The sequence shown here is derived from an EMBL/GenBank/DDBJ whole genome shotgun (WGS) entry which is preliminary data.</text>
</comment>
<name>A0A9P4V0A9_9PLEO</name>
<evidence type="ECO:0000313" key="3">
    <source>
        <dbReference type="Proteomes" id="UP000799444"/>
    </source>
</evidence>
<feature type="compositionally biased region" description="Polar residues" evidence="1">
    <location>
        <begin position="21"/>
        <end position="40"/>
    </location>
</feature>
<gene>
    <name evidence="2" type="ORF">EJ04DRAFT_360292</name>
</gene>
<sequence length="114" mass="12329">MVSKRSNKKALVQSPEPSKAPDSSQLSLFVPNSQSATQGSTVAVAEDLEDLSQLSTLNSDDLVIPSSHQSSHPANREARADDSSAQLSSQFDYTWIQWDRLPGHAMDDASASRD</sequence>
<feature type="region of interest" description="Disordered" evidence="1">
    <location>
        <begin position="58"/>
        <end position="86"/>
    </location>
</feature>
<reference evidence="2" key="1">
    <citation type="journal article" date="2020" name="Stud. Mycol.">
        <title>101 Dothideomycetes genomes: a test case for predicting lifestyles and emergence of pathogens.</title>
        <authorList>
            <person name="Haridas S."/>
            <person name="Albert R."/>
            <person name="Binder M."/>
            <person name="Bloem J."/>
            <person name="Labutti K."/>
            <person name="Salamov A."/>
            <person name="Andreopoulos B."/>
            <person name="Baker S."/>
            <person name="Barry K."/>
            <person name="Bills G."/>
            <person name="Bluhm B."/>
            <person name="Cannon C."/>
            <person name="Castanera R."/>
            <person name="Culley D."/>
            <person name="Daum C."/>
            <person name="Ezra D."/>
            <person name="Gonzalez J."/>
            <person name="Henrissat B."/>
            <person name="Kuo A."/>
            <person name="Liang C."/>
            <person name="Lipzen A."/>
            <person name="Lutzoni F."/>
            <person name="Magnuson J."/>
            <person name="Mondo S."/>
            <person name="Nolan M."/>
            <person name="Ohm R."/>
            <person name="Pangilinan J."/>
            <person name="Park H.-J."/>
            <person name="Ramirez L."/>
            <person name="Alfaro M."/>
            <person name="Sun H."/>
            <person name="Tritt A."/>
            <person name="Yoshinaga Y."/>
            <person name="Zwiers L.-H."/>
            <person name="Turgeon B."/>
            <person name="Goodwin S."/>
            <person name="Spatafora J."/>
            <person name="Crous P."/>
            <person name="Grigoriev I."/>
        </authorList>
    </citation>
    <scope>NUCLEOTIDE SEQUENCE</scope>
    <source>
        <strain evidence="2">CBS 125425</strain>
    </source>
</reference>